<dbReference type="EMBL" id="JGVH01000052">
    <property type="protein sequence ID" value="KER02298.1"/>
    <property type="molecule type" value="Genomic_DNA"/>
</dbReference>
<dbReference type="Proteomes" id="UP000028002">
    <property type="component" value="Unassembled WGS sequence"/>
</dbReference>
<sequence>MTDYFRLSGQHKKGHEIIEAIVLGDHMNRVTFNVMMLHLLCKTAKSILFPMMHYVIILYFISSEV</sequence>
<organism evidence="2 3">
    <name type="scientific">Photorhabdus temperata subsp. temperata Meg1</name>
    <dbReference type="NCBI Taxonomy" id="1393735"/>
    <lineage>
        <taxon>Bacteria</taxon>
        <taxon>Pseudomonadati</taxon>
        <taxon>Pseudomonadota</taxon>
        <taxon>Gammaproteobacteria</taxon>
        <taxon>Enterobacterales</taxon>
        <taxon>Morganellaceae</taxon>
        <taxon>Photorhabdus</taxon>
    </lineage>
</organism>
<reference evidence="2 3" key="1">
    <citation type="submission" date="2014-03" db="EMBL/GenBank/DDBJ databases">
        <title>Draft Genome of Photorhabdus temperata Meg1.</title>
        <authorList>
            <person name="Hurst S.G.IV."/>
            <person name="Morris K."/>
            <person name="Thomas K."/>
            <person name="Tisa L.S."/>
        </authorList>
    </citation>
    <scope>NUCLEOTIDE SEQUENCE [LARGE SCALE GENOMIC DNA]</scope>
    <source>
        <strain evidence="2 3">Meg1</strain>
    </source>
</reference>
<keyword evidence="1" id="KW-0472">Membrane</keyword>
<comment type="caution">
    <text evidence="2">The sequence shown here is derived from an EMBL/GenBank/DDBJ whole genome shotgun (WGS) entry which is preliminary data.</text>
</comment>
<evidence type="ECO:0000313" key="3">
    <source>
        <dbReference type="Proteomes" id="UP000028002"/>
    </source>
</evidence>
<keyword evidence="1" id="KW-1133">Transmembrane helix</keyword>
<gene>
    <name evidence="2" type="ORF">MEG1DRAFT_03116</name>
</gene>
<feature type="transmembrane region" description="Helical" evidence="1">
    <location>
        <begin position="39"/>
        <end position="61"/>
    </location>
</feature>
<accession>A0A081RUE5</accession>
<dbReference type="AlphaFoldDB" id="A0A081RUE5"/>
<keyword evidence="1" id="KW-0812">Transmembrane</keyword>
<proteinExistence type="predicted"/>
<evidence type="ECO:0000256" key="1">
    <source>
        <dbReference type="SAM" id="Phobius"/>
    </source>
</evidence>
<evidence type="ECO:0000313" key="2">
    <source>
        <dbReference type="EMBL" id="KER02298.1"/>
    </source>
</evidence>
<name>A0A081RUE5_PHOTE</name>
<protein>
    <submittedName>
        <fullName evidence="2">Uncharacterized protein</fullName>
    </submittedName>
</protein>